<accession>B8F9C1</accession>
<feature type="domain" description="ChsH2 rubredoxin-like zinc ribbon" evidence="2">
    <location>
        <begin position="20"/>
        <end position="54"/>
    </location>
</feature>
<feature type="domain" description="ChsH2 C-terminal OB-fold" evidence="1">
    <location>
        <begin position="56"/>
        <end position="120"/>
    </location>
</feature>
<gene>
    <name evidence="3" type="ordered locus">Dalk_1164</name>
</gene>
<evidence type="ECO:0000313" key="4">
    <source>
        <dbReference type="Proteomes" id="UP000000739"/>
    </source>
</evidence>
<dbReference type="AlphaFoldDB" id="B8F9C1"/>
<evidence type="ECO:0000259" key="1">
    <source>
        <dbReference type="Pfam" id="PF01796"/>
    </source>
</evidence>
<dbReference type="PANTHER" id="PTHR34075:SF5">
    <property type="entry name" value="BLR3430 PROTEIN"/>
    <property type="match status" value="1"/>
</dbReference>
<dbReference type="InterPro" id="IPR022002">
    <property type="entry name" value="ChsH2_Znr"/>
</dbReference>
<keyword evidence="4" id="KW-1185">Reference proteome</keyword>
<dbReference type="Proteomes" id="UP000000739">
    <property type="component" value="Chromosome"/>
</dbReference>
<dbReference type="InterPro" id="IPR002878">
    <property type="entry name" value="ChsH2_C"/>
</dbReference>
<dbReference type="SUPFAM" id="SSF50249">
    <property type="entry name" value="Nucleic acid-binding proteins"/>
    <property type="match status" value="1"/>
</dbReference>
<dbReference type="eggNOG" id="COG1545">
    <property type="taxonomic scope" value="Bacteria"/>
</dbReference>
<name>B8F9C1_DESAL</name>
<dbReference type="EMBL" id="CP001322">
    <property type="protein sequence ID" value="ACL02867.1"/>
    <property type="molecule type" value="Genomic_DNA"/>
</dbReference>
<dbReference type="InterPro" id="IPR052513">
    <property type="entry name" value="Thioester_dehydratase-like"/>
</dbReference>
<evidence type="ECO:0000313" key="3">
    <source>
        <dbReference type="EMBL" id="ACL02867.1"/>
    </source>
</evidence>
<dbReference type="PANTHER" id="PTHR34075">
    <property type="entry name" value="BLR3430 PROTEIN"/>
    <property type="match status" value="1"/>
</dbReference>
<dbReference type="Pfam" id="PF01796">
    <property type="entry name" value="OB_ChsH2_C"/>
    <property type="match status" value="1"/>
</dbReference>
<evidence type="ECO:0000259" key="2">
    <source>
        <dbReference type="Pfam" id="PF12172"/>
    </source>
</evidence>
<sequence>MAEYTKPLPLLTGLSKTFYEGCKENKLLYQHCKDCGEVIFYPKIVCPACMGTNLDWKESAGKGKIFSFTVAYDFAPPEFASSTPYALAVVNLDEGFSMLTNIVDCDLDKLQCDMPVEVLFDPVTPEITLPKFRPVTA</sequence>
<reference evidence="3 4" key="1">
    <citation type="journal article" date="2012" name="Environ. Microbiol.">
        <title>The genome sequence of Desulfatibacillum alkenivorans AK-01: a blueprint for anaerobic alkane oxidation.</title>
        <authorList>
            <person name="Callaghan A.V."/>
            <person name="Morris B.E."/>
            <person name="Pereira I.A."/>
            <person name="McInerney M.J."/>
            <person name="Austin R.N."/>
            <person name="Groves J.T."/>
            <person name="Kukor J.J."/>
            <person name="Suflita J.M."/>
            <person name="Young L.Y."/>
            <person name="Zylstra G.J."/>
            <person name="Wawrik B."/>
        </authorList>
    </citation>
    <scope>NUCLEOTIDE SEQUENCE [LARGE SCALE GENOMIC DNA]</scope>
    <source>
        <strain evidence="3 4">AK-01</strain>
    </source>
</reference>
<dbReference type="HOGENOM" id="CLU_119412_1_2_7"/>
<dbReference type="RefSeq" id="WP_012610304.1">
    <property type="nucleotide sequence ID" value="NC_011768.1"/>
</dbReference>
<organism evidence="3 4">
    <name type="scientific">Desulfatibacillum aliphaticivorans</name>
    <dbReference type="NCBI Taxonomy" id="218208"/>
    <lineage>
        <taxon>Bacteria</taxon>
        <taxon>Pseudomonadati</taxon>
        <taxon>Thermodesulfobacteriota</taxon>
        <taxon>Desulfobacteria</taxon>
        <taxon>Desulfobacterales</taxon>
        <taxon>Desulfatibacillaceae</taxon>
        <taxon>Desulfatibacillum</taxon>
    </lineage>
</organism>
<dbReference type="KEGG" id="dal:Dalk_1164"/>
<dbReference type="InterPro" id="IPR012340">
    <property type="entry name" value="NA-bd_OB-fold"/>
</dbReference>
<proteinExistence type="predicted"/>
<evidence type="ECO:0008006" key="5">
    <source>
        <dbReference type="Google" id="ProtNLM"/>
    </source>
</evidence>
<protein>
    <recommendedName>
        <fullName evidence="5">DUF35 domain-containing protein</fullName>
    </recommendedName>
</protein>
<dbReference type="Pfam" id="PF12172">
    <property type="entry name" value="zf-ChsH2"/>
    <property type="match status" value="1"/>
</dbReference>
<dbReference type="Gene3D" id="6.10.30.10">
    <property type="match status" value="1"/>
</dbReference>